<proteinExistence type="predicted"/>
<accession>A0AC35GTD4</accession>
<dbReference type="Proteomes" id="UP000887580">
    <property type="component" value="Unplaced"/>
</dbReference>
<dbReference type="WBParaSite" id="PS1159_v2.g8574.t1">
    <property type="protein sequence ID" value="PS1159_v2.g8574.t1"/>
    <property type="gene ID" value="PS1159_v2.g8574"/>
</dbReference>
<name>A0AC35GTD4_9BILA</name>
<reference evidence="2" key="1">
    <citation type="submission" date="2022-11" db="UniProtKB">
        <authorList>
            <consortium name="WormBaseParasite"/>
        </authorList>
    </citation>
    <scope>IDENTIFICATION</scope>
</reference>
<evidence type="ECO:0000313" key="1">
    <source>
        <dbReference type="Proteomes" id="UP000887580"/>
    </source>
</evidence>
<organism evidence="1 2">
    <name type="scientific">Panagrolaimus sp. PS1159</name>
    <dbReference type="NCBI Taxonomy" id="55785"/>
    <lineage>
        <taxon>Eukaryota</taxon>
        <taxon>Metazoa</taxon>
        <taxon>Ecdysozoa</taxon>
        <taxon>Nematoda</taxon>
        <taxon>Chromadorea</taxon>
        <taxon>Rhabditida</taxon>
        <taxon>Tylenchina</taxon>
        <taxon>Panagrolaimomorpha</taxon>
        <taxon>Panagrolaimoidea</taxon>
        <taxon>Panagrolaimidae</taxon>
        <taxon>Panagrolaimus</taxon>
    </lineage>
</organism>
<protein>
    <submittedName>
        <fullName evidence="2">Peptidase S1 domain-containing protein</fullName>
    </submittedName>
</protein>
<evidence type="ECO:0000313" key="2">
    <source>
        <dbReference type="WBParaSite" id="PS1159_v2.g8574.t1"/>
    </source>
</evidence>
<sequence length="289" mass="32676">MIFKGVLNVIFCIGLINAERECGKSESALKRYKSQIGSGKIELNEINQPFEATGHDWPWMAHYMKCSSSIIGQKWLLTAAHCKDIPVAAIVYGSDDRTFGKVAEIKTKYPHPKHQKGIPGYDIMLVELQEPLEFNENVSQICLSKTSFSTIPETKTVLTGWGKLFKGLQYWVNTTFSHRITNDDILFEFTPILHDKIVHFREREYCADLKTDMICAGGIGEGSTPEDSGGSMMTIINDKFYQQGIIAGGEMFTVAGRNDTYEDHGYYTDICQYCDWIKEMTKGEVECEN</sequence>